<gene>
    <name evidence="2" type="ORF">GA0070618_6647</name>
</gene>
<protein>
    <recommendedName>
        <fullName evidence="4">Tail assembly chaperone</fullName>
    </recommendedName>
</protein>
<reference evidence="3" key="1">
    <citation type="submission" date="2016-06" db="EMBL/GenBank/DDBJ databases">
        <authorList>
            <person name="Varghese N."/>
            <person name="Submissions Spin"/>
        </authorList>
    </citation>
    <scope>NUCLEOTIDE SEQUENCE [LARGE SCALE GENOMIC DNA]</scope>
    <source>
        <strain evidence="3">DSM 43816</strain>
    </source>
</reference>
<name>A0A1C5AAW7_MICEC</name>
<dbReference type="AlphaFoldDB" id="A0A1C5AAW7"/>
<evidence type="ECO:0000313" key="3">
    <source>
        <dbReference type="Proteomes" id="UP000198253"/>
    </source>
</evidence>
<sequence length="88" mass="9802">MPSTAAKAEATGQSQTFEHDGVTYSVPPTSEWDMDAMEAYERDHIVTCVRLILGPEQFEKFKPKGTKRTLGDLNALFDKIQKATDVPN</sequence>
<dbReference type="RefSeq" id="WP_088985133.1">
    <property type="nucleotide sequence ID" value="NZ_LT607413.1"/>
</dbReference>
<accession>A0A1C5AAW7</accession>
<evidence type="ECO:0000256" key="1">
    <source>
        <dbReference type="SAM" id="MobiDB-lite"/>
    </source>
</evidence>
<keyword evidence="3" id="KW-1185">Reference proteome</keyword>
<dbReference type="OrthoDB" id="3627708at2"/>
<evidence type="ECO:0000313" key="2">
    <source>
        <dbReference type="EMBL" id="SCF42350.1"/>
    </source>
</evidence>
<proteinExistence type="predicted"/>
<dbReference type="EMBL" id="LT607413">
    <property type="protein sequence ID" value="SCF42350.1"/>
    <property type="molecule type" value="Genomic_DNA"/>
</dbReference>
<evidence type="ECO:0008006" key="4">
    <source>
        <dbReference type="Google" id="ProtNLM"/>
    </source>
</evidence>
<organism evidence="2 3">
    <name type="scientific">Micromonospora echinospora</name>
    <name type="common">Micromonospora purpurea</name>
    <dbReference type="NCBI Taxonomy" id="1877"/>
    <lineage>
        <taxon>Bacteria</taxon>
        <taxon>Bacillati</taxon>
        <taxon>Actinomycetota</taxon>
        <taxon>Actinomycetes</taxon>
        <taxon>Micromonosporales</taxon>
        <taxon>Micromonosporaceae</taxon>
        <taxon>Micromonospora</taxon>
    </lineage>
</organism>
<dbReference type="InParanoid" id="A0A1C5AAW7"/>
<dbReference type="Proteomes" id="UP000198253">
    <property type="component" value="Chromosome I"/>
</dbReference>
<feature type="region of interest" description="Disordered" evidence="1">
    <location>
        <begin position="1"/>
        <end position="25"/>
    </location>
</feature>